<dbReference type="EMBL" id="CH408050">
    <property type="protein sequence ID" value="EDV12689.1"/>
    <property type="molecule type" value="Genomic_DNA"/>
</dbReference>
<proteinExistence type="predicted"/>
<evidence type="ECO:0000313" key="2">
    <source>
        <dbReference type="EMBL" id="EDV12689.1"/>
    </source>
</evidence>
<evidence type="ECO:0000256" key="1">
    <source>
        <dbReference type="SAM" id="Phobius"/>
    </source>
</evidence>
<dbReference type="AlphaFoldDB" id="B3LQ36"/>
<reference evidence="2" key="1">
    <citation type="submission" date="2005-03" db="EMBL/GenBank/DDBJ databases">
        <authorList>
            <person name="Giovannoni S.J."/>
            <person name="Cho J.-C."/>
            <person name="Ferriera S."/>
            <person name="Johnson J."/>
            <person name="Kravitz S."/>
            <person name="Halpern A."/>
            <person name="Remington K."/>
            <person name="Beeson K."/>
            <person name="Tran B."/>
            <person name="Rogers Y.-H."/>
            <person name="Friedman R."/>
            <person name="Venter J.C."/>
        </authorList>
    </citation>
    <scope>NUCLEOTIDE SEQUENCE</scope>
    <source>
        <strain evidence="2">RM11-1a</strain>
    </source>
</reference>
<name>B3LQ36_YEAS1</name>
<protein>
    <submittedName>
        <fullName evidence="2">Uncharacterized protein</fullName>
    </submittedName>
</protein>
<feature type="transmembrane region" description="Helical" evidence="1">
    <location>
        <begin position="74"/>
        <end position="95"/>
    </location>
</feature>
<keyword evidence="1" id="KW-0472">Membrane</keyword>
<accession>B3LQ36</accession>
<dbReference type="Proteomes" id="UP000008335">
    <property type="component" value="Unassembled WGS sequence"/>
</dbReference>
<feature type="transmembrane region" description="Helical" evidence="1">
    <location>
        <begin position="35"/>
        <end position="54"/>
    </location>
</feature>
<dbReference type="HOGENOM" id="CLU_1928785_0_0_1"/>
<keyword evidence="3" id="KW-1185">Reference proteome</keyword>
<keyword evidence="1" id="KW-0812">Transmembrane</keyword>
<gene>
    <name evidence="2" type="ORF">SCRG_03594</name>
</gene>
<keyword evidence="1" id="KW-1133">Transmembrane helix</keyword>
<evidence type="ECO:0000313" key="3">
    <source>
        <dbReference type="Proteomes" id="UP000008335"/>
    </source>
</evidence>
<organism evidence="2 3">
    <name type="scientific">Saccharomyces cerevisiae (strain RM11-1a)</name>
    <name type="common">Baker's yeast</name>
    <dbReference type="NCBI Taxonomy" id="285006"/>
    <lineage>
        <taxon>Eukaryota</taxon>
        <taxon>Fungi</taxon>
        <taxon>Dikarya</taxon>
        <taxon>Ascomycota</taxon>
        <taxon>Saccharomycotina</taxon>
        <taxon>Saccharomycetes</taxon>
        <taxon>Saccharomycetales</taxon>
        <taxon>Saccharomycetaceae</taxon>
        <taxon>Saccharomyces</taxon>
    </lineage>
</organism>
<reference evidence="2" key="2">
    <citation type="submission" date="2005-07" db="EMBL/GenBank/DDBJ databases">
        <title>Annotation of the Saccharomyces cerevisiae RM11-1a Genome.</title>
        <authorList>
            <consortium name="The Broad Institute Genome Sequencing Platform"/>
            <person name="Birren B."/>
            <person name="Lander E."/>
            <person name="Galagan J."/>
            <person name="Nusbaum C."/>
            <person name="Devon K."/>
            <person name="Cuomo C."/>
            <person name="Jaffe D."/>
            <person name="Butler J."/>
            <person name="Alvarez P."/>
            <person name="Gnerre S."/>
            <person name="Grabherr M."/>
            <person name="Kleber M."/>
            <person name="Mauceli E."/>
            <person name="Brockman W."/>
            <person name="MacCallum I.A."/>
            <person name="Rounsley S."/>
            <person name="Young S."/>
            <person name="LaButti K."/>
            <person name="Pushparaj V."/>
            <person name="DeCaprio D."/>
            <person name="Crawford M."/>
            <person name="Koehrsen M."/>
            <person name="Engels R."/>
            <person name="Montgomery P."/>
            <person name="Pearson M."/>
            <person name="Howarth C."/>
            <person name="Larson L."/>
            <person name="Luoma S."/>
            <person name="White J."/>
            <person name="O'Leary S."/>
            <person name="Kodira C."/>
            <person name="Zeng Q."/>
            <person name="Yandava C."/>
            <person name="Alvarado L."/>
            <person name="Pratt S."/>
            <person name="Kruglyak L."/>
        </authorList>
    </citation>
    <scope>NUCLEOTIDE SEQUENCE</scope>
    <source>
        <strain evidence="2">RM11-1a</strain>
    </source>
</reference>
<sequence length="131" mass="14828">MHISLPTRNKSYFRIRTRTYQIGLYHSDSSPIRDISVLHLLIATLCTIFFPIFFSLSKVQVVQWQGTTISKNCIALTMSFPLNAIPGMYLIIAFPRLQTVIPLQRNTPVRITKSVIVKGAVSVPRISSPMH</sequence>